<keyword evidence="2" id="KW-1185">Reference proteome</keyword>
<dbReference type="InterPro" id="IPR036388">
    <property type="entry name" value="WH-like_DNA-bd_sf"/>
</dbReference>
<dbReference type="InterPro" id="IPR009061">
    <property type="entry name" value="DNA-bd_dom_put_sf"/>
</dbReference>
<dbReference type="SUPFAM" id="SSF46955">
    <property type="entry name" value="Putative DNA-binding domain"/>
    <property type="match status" value="1"/>
</dbReference>
<dbReference type="Proteomes" id="UP000249808">
    <property type="component" value="Unassembled WGS sequence"/>
</dbReference>
<dbReference type="AlphaFoldDB" id="A0A327ZNL1"/>
<organism evidence="1 2">
    <name type="scientific">Macrococcus epidermidis</name>
    <dbReference type="NCBI Taxonomy" id="1902580"/>
    <lineage>
        <taxon>Bacteria</taxon>
        <taxon>Bacillati</taxon>
        <taxon>Bacillota</taxon>
        <taxon>Bacilli</taxon>
        <taxon>Bacillales</taxon>
        <taxon>Staphylococcaceae</taxon>
        <taxon>Macrococcus</taxon>
    </lineage>
</organism>
<accession>A0A327ZNL1</accession>
<name>A0A327ZNL1_9STAP</name>
<sequence length="93" mass="10836">MNNQLYIPLKLEETSLKLLEDIFKSIAENIIQQIEDEKNIQVYMNKKQASSYLGVSFNTLKKFIEEGLPVIDVSGIQMIRRQDIDNFLESKIK</sequence>
<evidence type="ECO:0000313" key="1">
    <source>
        <dbReference type="EMBL" id="RAK43995.1"/>
    </source>
</evidence>
<evidence type="ECO:0000313" key="2">
    <source>
        <dbReference type="Proteomes" id="UP000249808"/>
    </source>
</evidence>
<dbReference type="RefSeq" id="WP_111716785.1">
    <property type="nucleotide sequence ID" value="NZ_JBHSSR010000016.1"/>
</dbReference>
<dbReference type="Gene3D" id="1.10.10.10">
    <property type="entry name" value="Winged helix-like DNA-binding domain superfamily/Winged helix DNA-binding domain"/>
    <property type="match status" value="1"/>
</dbReference>
<proteinExistence type="predicted"/>
<dbReference type="EMBL" id="PZJH01000006">
    <property type="protein sequence ID" value="RAK43995.1"/>
    <property type="molecule type" value="Genomic_DNA"/>
</dbReference>
<reference evidence="1 2" key="1">
    <citation type="journal article" date="2018" name="Front. Microbiol.">
        <title>Description and Comparative Genomics of Macrococcus caseolyticus subsp. hominis subsp. nov., Macrococcus goetzii sp. nov., Macrococcus epidermidis sp. nov., and Macrococcus bohemicus sp. nov., Novel Macrococci From Human Clinical Material With Virulence Potential and Suspected Uptake of Foreign DNA by Natural Transformation.</title>
        <authorList>
            <person name="Maslanova I."/>
            <person name="Wertheimer Z."/>
            <person name="Sedlacek I."/>
            <person name="Svec P."/>
            <person name="Indrakova A."/>
            <person name="Kovarovic V."/>
            <person name="Schumann P."/>
            <person name="Sproer C."/>
            <person name="Kralova S."/>
            <person name="Sedo O."/>
            <person name="Kristofova L."/>
            <person name="Vrbovska V."/>
            <person name="Fuzik T."/>
            <person name="Petras P."/>
            <person name="Zdrahal Z."/>
            <person name="Ruzickova V."/>
            <person name="Doskar J."/>
            <person name="Pantucek R."/>
        </authorList>
    </citation>
    <scope>NUCLEOTIDE SEQUENCE [LARGE SCALE GENOMIC DNA]</scope>
    <source>
        <strain evidence="1 2">01/688</strain>
    </source>
</reference>
<gene>
    <name evidence="1" type="ORF">BHU61_10635</name>
</gene>
<evidence type="ECO:0008006" key="3">
    <source>
        <dbReference type="Google" id="ProtNLM"/>
    </source>
</evidence>
<comment type="caution">
    <text evidence="1">The sequence shown here is derived from an EMBL/GenBank/DDBJ whole genome shotgun (WGS) entry which is preliminary data.</text>
</comment>
<protein>
    <recommendedName>
        <fullName evidence="3">DNA-binding protein</fullName>
    </recommendedName>
</protein>